<sequence>MNPPSRKYKQTKLRTFFFFLLLAVVFWILTIFSKEYEATVQAKVVYSNLPQAVLLADDNMKSFSFDLAANGFEFLSYKLNEPVITFNITEYYSEGNEQIVISKEQLTRLVTAQLEKNLSVKNLSINELKINLHIIQVKKVPVIAIKEITYKEGYKSVKPMEVIPDSVALFGSRELLETIDSIATAKIRLENLENSSKGTIGLQLPNVDGLTVDPKEVAFKIKVEEFTQKQLLLPINRINFPPGQTIKLLPKTATVTFNVSLSDFNKITKEDFELVCDFSERNKEGNFIIPKLVKRPEQIRDVELDTKKVDFLIVK</sequence>
<proteinExistence type="predicted"/>
<comment type="caution">
    <text evidence="1">The sequence shown here is derived from an EMBL/GenBank/DDBJ whole genome shotgun (WGS) entry which is preliminary data.</text>
</comment>
<evidence type="ECO:0000313" key="2">
    <source>
        <dbReference type="Proteomes" id="UP001596415"/>
    </source>
</evidence>
<dbReference type="PANTHER" id="PTHR37804">
    <property type="entry name" value="CDAA REGULATORY PROTEIN CDAR"/>
    <property type="match status" value="1"/>
</dbReference>
<gene>
    <name evidence="1" type="ORF">ACFQO1_12750</name>
</gene>
<dbReference type="InterPro" id="IPR012505">
    <property type="entry name" value="YbbR"/>
</dbReference>
<dbReference type="Gene3D" id="2.170.120.30">
    <property type="match status" value="1"/>
</dbReference>
<organism evidence="1 2">
    <name type="scientific">Jejudonia soesokkakensis</name>
    <dbReference type="NCBI Taxonomy" id="1323432"/>
    <lineage>
        <taxon>Bacteria</taxon>
        <taxon>Pseudomonadati</taxon>
        <taxon>Bacteroidota</taxon>
        <taxon>Flavobacteriia</taxon>
        <taxon>Flavobacteriales</taxon>
        <taxon>Flavobacteriaceae</taxon>
        <taxon>Jejudonia</taxon>
    </lineage>
</organism>
<dbReference type="InterPro" id="IPR053154">
    <property type="entry name" value="c-di-AMP_regulator"/>
</dbReference>
<keyword evidence="2" id="KW-1185">Reference proteome</keyword>
<dbReference type="RefSeq" id="WP_380218542.1">
    <property type="nucleotide sequence ID" value="NZ_JBHTBN010000007.1"/>
</dbReference>
<dbReference type="PANTHER" id="PTHR37804:SF1">
    <property type="entry name" value="CDAA REGULATORY PROTEIN CDAR"/>
    <property type="match status" value="1"/>
</dbReference>
<reference evidence="2" key="1">
    <citation type="journal article" date="2019" name="Int. J. Syst. Evol. Microbiol.">
        <title>The Global Catalogue of Microorganisms (GCM) 10K type strain sequencing project: providing services to taxonomists for standard genome sequencing and annotation.</title>
        <authorList>
            <consortium name="The Broad Institute Genomics Platform"/>
            <consortium name="The Broad Institute Genome Sequencing Center for Infectious Disease"/>
            <person name="Wu L."/>
            <person name="Ma J."/>
        </authorList>
    </citation>
    <scope>NUCLEOTIDE SEQUENCE [LARGE SCALE GENOMIC DNA]</scope>
    <source>
        <strain evidence="2">CGMCC 1.16306</strain>
    </source>
</reference>
<accession>A0ABW2MV11</accession>
<dbReference type="Pfam" id="PF07949">
    <property type="entry name" value="YbbR"/>
    <property type="match status" value="1"/>
</dbReference>
<name>A0ABW2MV11_9FLAO</name>
<evidence type="ECO:0000313" key="1">
    <source>
        <dbReference type="EMBL" id="MFC7358563.1"/>
    </source>
</evidence>
<dbReference type="Proteomes" id="UP001596415">
    <property type="component" value="Unassembled WGS sequence"/>
</dbReference>
<dbReference type="EMBL" id="JBHTBN010000007">
    <property type="protein sequence ID" value="MFC7358563.1"/>
    <property type="molecule type" value="Genomic_DNA"/>
</dbReference>
<dbReference type="Gene3D" id="2.170.120.40">
    <property type="entry name" value="YbbR-like domain"/>
    <property type="match status" value="1"/>
</dbReference>
<protein>
    <submittedName>
        <fullName evidence="1">YbbR-like domain-containing protein</fullName>
    </submittedName>
</protein>